<keyword evidence="2" id="KW-0472">Membrane</keyword>
<dbReference type="GO" id="GO:0007165">
    <property type="term" value="P:signal transduction"/>
    <property type="evidence" value="ECO:0007669"/>
    <property type="project" value="InterPro"/>
</dbReference>
<dbReference type="InterPro" id="IPR048760">
    <property type="entry name" value="VP0354-like_sensor_dom"/>
</dbReference>
<dbReference type="InterPro" id="IPR052163">
    <property type="entry name" value="DGC-Regulatory_Protein"/>
</dbReference>
<dbReference type="CDD" id="cd01949">
    <property type="entry name" value="GGDEF"/>
    <property type="match status" value="1"/>
</dbReference>
<organism evidence="5 6">
    <name type="scientific">Pararobbsia silviterrae</name>
    <dbReference type="NCBI Taxonomy" id="1792498"/>
    <lineage>
        <taxon>Bacteria</taxon>
        <taxon>Pseudomonadati</taxon>
        <taxon>Pseudomonadota</taxon>
        <taxon>Betaproteobacteria</taxon>
        <taxon>Burkholderiales</taxon>
        <taxon>Burkholderiaceae</taxon>
        <taxon>Pararobbsia</taxon>
    </lineage>
</organism>
<dbReference type="PROSITE" id="PS50887">
    <property type="entry name" value="GGDEF"/>
    <property type="match status" value="1"/>
</dbReference>
<sequence length="613" mass="66343">MIRSGLTVKLSVLLALIGVLASGLTGYYAYHANRTLLVDQAERSLRTSTDFLSRRLSNSISDVAADARVLATMPSAAQTASIDDGLDDNPGRERLAQVFASFMANHPEYLQIRLIARAHHGLELIRFDRDAAGAVRVGGEGLEEKAQFPYVFDTLALNRDQIYVSNITINHEHGAHLAEGRPTVRIGAPIVDAHDTTVGAIVLDVDLGGLLAMLKSDLPRDYHVYLTNEWGDFLVHPDSTQTFGFAKGRRVLVQDTFASTRALFDHSRDEVDLNGLDNPREAGDRIITFIRKPLLGAGGNRFVVLGLSKPLDDALAGASLLGESIVHMVLISSAIALALAILFARALTQPLQRLTDAATHFMSDKTMDELPIRRTDEIGVLARCFARMRREIKSQIDVLHSKQTELAHLASHDMLTDLPNRLLFMQQLEAAIAHASATGERLAVLFVDLDGFKQINDAFGHSAGDTVLIAVARRLRDVLAPDDVVARLGGDEFIVLTRGARADDAEPRIAREILDAINVGVLFNDEPMTVGASIGISRYPSDGMNAESLLLHADAAMYAAKLARDGRGAYRAYADLDDPAAAGERTRKRVASPRAGTGTDSGAAASNDLDVTL</sequence>
<dbReference type="InterPro" id="IPR000160">
    <property type="entry name" value="GGDEF_dom"/>
</dbReference>
<name>A0A494XW55_9BURK</name>
<evidence type="ECO:0000259" key="3">
    <source>
        <dbReference type="PROSITE" id="PS50885"/>
    </source>
</evidence>
<evidence type="ECO:0000256" key="1">
    <source>
        <dbReference type="SAM" id="MobiDB-lite"/>
    </source>
</evidence>
<dbReference type="SMART" id="SM00267">
    <property type="entry name" value="GGDEF"/>
    <property type="match status" value="1"/>
</dbReference>
<dbReference type="GO" id="GO:0016020">
    <property type="term" value="C:membrane"/>
    <property type="evidence" value="ECO:0007669"/>
    <property type="project" value="InterPro"/>
</dbReference>
<evidence type="ECO:0000259" key="4">
    <source>
        <dbReference type="PROSITE" id="PS50887"/>
    </source>
</evidence>
<dbReference type="InterPro" id="IPR029787">
    <property type="entry name" value="Nucleotide_cyclase"/>
</dbReference>
<dbReference type="Gene3D" id="6.10.340.10">
    <property type="match status" value="1"/>
</dbReference>
<dbReference type="NCBIfam" id="TIGR00254">
    <property type="entry name" value="GGDEF"/>
    <property type="match status" value="1"/>
</dbReference>
<dbReference type="InterPro" id="IPR003660">
    <property type="entry name" value="HAMP_dom"/>
</dbReference>
<dbReference type="Gene3D" id="3.30.450.20">
    <property type="entry name" value="PAS domain"/>
    <property type="match status" value="1"/>
</dbReference>
<accession>A0A494XW55</accession>
<gene>
    <name evidence="5" type="ORF">D7S86_17875</name>
</gene>
<keyword evidence="2" id="KW-0812">Transmembrane</keyword>
<dbReference type="InterPro" id="IPR043128">
    <property type="entry name" value="Rev_trsase/Diguanyl_cyclase"/>
</dbReference>
<evidence type="ECO:0000256" key="2">
    <source>
        <dbReference type="SAM" id="Phobius"/>
    </source>
</evidence>
<dbReference type="PANTHER" id="PTHR46663:SF2">
    <property type="entry name" value="GGDEF DOMAIN-CONTAINING PROTEIN"/>
    <property type="match status" value="1"/>
</dbReference>
<dbReference type="Gene3D" id="3.30.70.270">
    <property type="match status" value="1"/>
</dbReference>
<proteinExistence type="predicted"/>
<dbReference type="Pfam" id="PF21623">
    <property type="entry name" value="HK_sensor_dom_bact"/>
    <property type="match status" value="1"/>
</dbReference>
<dbReference type="SUPFAM" id="SSF103190">
    <property type="entry name" value="Sensory domain-like"/>
    <property type="match status" value="1"/>
</dbReference>
<dbReference type="PANTHER" id="PTHR46663">
    <property type="entry name" value="DIGUANYLATE CYCLASE DGCT-RELATED"/>
    <property type="match status" value="1"/>
</dbReference>
<dbReference type="InterPro" id="IPR029151">
    <property type="entry name" value="Sensor-like_sf"/>
</dbReference>
<keyword evidence="2" id="KW-1133">Transmembrane helix</keyword>
<dbReference type="CDD" id="cd18773">
    <property type="entry name" value="PDC1_HK_sensor"/>
    <property type="match status" value="1"/>
</dbReference>
<dbReference type="SMART" id="SM00304">
    <property type="entry name" value="HAMP"/>
    <property type="match status" value="1"/>
</dbReference>
<dbReference type="RefSeq" id="WP_121088226.1">
    <property type="nucleotide sequence ID" value="NZ_RBZU01000008.1"/>
</dbReference>
<dbReference type="AlphaFoldDB" id="A0A494XW55"/>
<evidence type="ECO:0000313" key="6">
    <source>
        <dbReference type="Proteomes" id="UP000270342"/>
    </source>
</evidence>
<evidence type="ECO:0000313" key="5">
    <source>
        <dbReference type="EMBL" id="RKP51823.1"/>
    </source>
</evidence>
<dbReference type="Pfam" id="PF00672">
    <property type="entry name" value="HAMP"/>
    <property type="match status" value="1"/>
</dbReference>
<feature type="domain" description="HAMP" evidence="3">
    <location>
        <begin position="345"/>
        <end position="397"/>
    </location>
</feature>
<comment type="caution">
    <text evidence="5">The sequence shown here is derived from an EMBL/GenBank/DDBJ whole genome shotgun (WGS) entry which is preliminary data.</text>
</comment>
<dbReference type="PROSITE" id="PS50885">
    <property type="entry name" value="HAMP"/>
    <property type="match status" value="1"/>
</dbReference>
<dbReference type="SUPFAM" id="SSF55073">
    <property type="entry name" value="Nucleotide cyclase"/>
    <property type="match status" value="1"/>
</dbReference>
<dbReference type="OrthoDB" id="9812260at2"/>
<dbReference type="SUPFAM" id="SSF158472">
    <property type="entry name" value="HAMP domain-like"/>
    <property type="match status" value="1"/>
</dbReference>
<feature type="transmembrane region" description="Helical" evidence="2">
    <location>
        <begin position="325"/>
        <end position="344"/>
    </location>
</feature>
<feature type="domain" description="GGDEF" evidence="4">
    <location>
        <begin position="440"/>
        <end position="575"/>
    </location>
</feature>
<dbReference type="Proteomes" id="UP000270342">
    <property type="component" value="Unassembled WGS sequence"/>
</dbReference>
<keyword evidence="6" id="KW-1185">Reference proteome</keyword>
<dbReference type="Pfam" id="PF00990">
    <property type="entry name" value="GGDEF"/>
    <property type="match status" value="1"/>
</dbReference>
<dbReference type="EMBL" id="RBZU01000008">
    <property type="protein sequence ID" value="RKP51823.1"/>
    <property type="molecule type" value="Genomic_DNA"/>
</dbReference>
<reference evidence="5 6" key="1">
    <citation type="submission" date="2018-10" db="EMBL/GenBank/DDBJ databases">
        <title>Robbsia sp. DHC34, isolated from soil.</title>
        <authorList>
            <person name="Gao Z.-H."/>
            <person name="Qiu L.-H."/>
        </authorList>
    </citation>
    <scope>NUCLEOTIDE SEQUENCE [LARGE SCALE GENOMIC DNA]</scope>
    <source>
        <strain evidence="5 6">DHC34</strain>
    </source>
</reference>
<protein>
    <submittedName>
        <fullName evidence="5">Sensor domain-containing diguanylate cyclase</fullName>
    </submittedName>
</protein>
<feature type="compositionally biased region" description="Low complexity" evidence="1">
    <location>
        <begin position="595"/>
        <end position="606"/>
    </location>
</feature>
<dbReference type="CDD" id="cd06225">
    <property type="entry name" value="HAMP"/>
    <property type="match status" value="1"/>
</dbReference>
<feature type="region of interest" description="Disordered" evidence="1">
    <location>
        <begin position="583"/>
        <end position="613"/>
    </location>
</feature>